<evidence type="ECO:0000256" key="4">
    <source>
        <dbReference type="ARBA" id="ARBA00023163"/>
    </source>
</evidence>
<keyword evidence="3" id="KW-0238">DNA-binding</keyword>
<accession>A0A1L9P3J0</accession>
<reference evidence="9" key="1">
    <citation type="journal article" date="2017" name="Genome Biol.">
        <title>Comparative genomics reveals high biological diversity and specific adaptations in the industrially and medically important fungal genus Aspergillus.</title>
        <authorList>
            <person name="de Vries R.P."/>
            <person name="Riley R."/>
            <person name="Wiebenga A."/>
            <person name="Aguilar-Osorio G."/>
            <person name="Amillis S."/>
            <person name="Uchima C.A."/>
            <person name="Anderluh G."/>
            <person name="Asadollahi M."/>
            <person name="Askin M."/>
            <person name="Barry K."/>
            <person name="Battaglia E."/>
            <person name="Bayram O."/>
            <person name="Benocci T."/>
            <person name="Braus-Stromeyer S.A."/>
            <person name="Caldana C."/>
            <person name="Canovas D."/>
            <person name="Cerqueira G.C."/>
            <person name="Chen F."/>
            <person name="Chen W."/>
            <person name="Choi C."/>
            <person name="Clum A."/>
            <person name="Dos Santos R.A."/>
            <person name="Damasio A.R."/>
            <person name="Diallinas G."/>
            <person name="Emri T."/>
            <person name="Fekete E."/>
            <person name="Flipphi M."/>
            <person name="Freyberg S."/>
            <person name="Gallo A."/>
            <person name="Gournas C."/>
            <person name="Habgood R."/>
            <person name="Hainaut M."/>
            <person name="Harispe M.L."/>
            <person name="Henrissat B."/>
            <person name="Hilden K.S."/>
            <person name="Hope R."/>
            <person name="Hossain A."/>
            <person name="Karabika E."/>
            <person name="Karaffa L."/>
            <person name="Karanyi Z."/>
            <person name="Krasevec N."/>
            <person name="Kuo A."/>
            <person name="Kusch H."/>
            <person name="LaButti K."/>
            <person name="Lagendijk E.L."/>
            <person name="Lapidus A."/>
            <person name="Levasseur A."/>
            <person name="Lindquist E."/>
            <person name="Lipzen A."/>
            <person name="Logrieco A.F."/>
            <person name="MacCabe A."/>
            <person name="Maekelae M.R."/>
            <person name="Malavazi I."/>
            <person name="Melin P."/>
            <person name="Meyer V."/>
            <person name="Mielnichuk N."/>
            <person name="Miskei M."/>
            <person name="Molnar A.P."/>
            <person name="Mule G."/>
            <person name="Ngan C.Y."/>
            <person name="Orejas M."/>
            <person name="Orosz E."/>
            <person name="Ouedraogo J.P."/>
            <person name="Overkamp K.M."/>
            <person name="Park H.-S."/>
            <person name="Perrone G."/>
            <person name="Piumi F."/>
            <person name="Punt P.J."/>
            <person name="Ram A.F."/>
            <person name="Ramon A."/>
            <person name="Rauscher S."/>
            <person name="Record E."/>
            <person name="Riano-Pachon D.M."/>
            <person name="Robert V."/>
            <person name="Roehrig J."/>
            <person name="Ruller R."/>
            <person name="Salamov A."/>
            <person name="Salih N.S."/>
            <person name="Samson R.A."/>
            <person name="Sandor E."/>
            <person name="Sanguinetti M."/>
            <person name="Schuetze T."/>
            <person name="Sepcic K."/>
            <person name="Shelest E."/>
            <person name="Sherlock G."/>
            <person name="Sophianopoulou V."/>
            <person name="Squina F.M."/>
            <person name="Sun H."/>
            <person name="Susca A."/>
            <person name="Todd R.B."/>
            <person name="Tsang A."/>
            <person name="Unkles S.E."/>
            <person name="van de Wiele N."/>
            <person name="van Rossen-Uffink D."/>
            <person name="Oliveira J.V."/>
            <person name="Vesth T.C."/>
            <person name="Visser J."/>
            <person name="Yu J.-H."/>
            <person name="Zhou M."/>
            <person name="Andersen M.R."/>
            <person name="Archer D.B."/>
            <person name="Baker S.E."/>
            <person name="Benoit I."/>
            <person name="Brakhage A.A."/>
            <person name="Braus G.H."/>
            <person name="Fischer R."/>
            <person name="Frisvad J.C."/>
            <person name="Goldman G.H."/>
            <person name="Houbraken J."/>
            <person name="Oakley B."/>
            <person name="Pocsi I."/>
            <person name="Scazzocchio C."/>
            <person name="Seiboth B."/>
            <person name="vanKuyk P.A."/>
            <person name="Wortman J."/>
            <person name="Dyer P.S."/>
            <person name="Grigoriev I.V."/>
        </authorList>
    </citation>
    <scope>NUCLEOTIDE SEQUENCE [LARGE SCALE GENOMIC DNA]</scope>
    <source>
        <strain evidence="9">CBS 583.65</strain>
    </source>
</reference>
<keyword evidence="2" id="KW-0805">Transcription regulation</keyword>
<evidence type="ECO:0000256" key="2">
    <source>
        <dbReference type="ARBA" id="ARBA00023015"/>
    </source>
</evidence>
<evidence type="ECO:0000256" key="5">
    <source>
        <dbReference type="ARBA" id="ARBA00023242"/>
    </source>
</evidence>
<feature type="compositionally biased region" description="Polar residues" evidence="6">
    <location>
        <begin position="375"/>
        <end position="384"/>
    </location>
</feature>
<dbReference type="GO" id="GO:0005634">
    <property type="term" value="C:nucleus"/>
    <property type="evidence" value="ECO:0007669"/>
    <property type="project" value="UniProtKB-SubCell"/>
</dbReference>
<dbReference type="STRING" id="1036611.A0A1L9P3J0"/>
<dbReference type="InterPro" id="IPR036864">
    <property type="entry name" value="Zn2-C6_fun-type_DNA-bd_sf"/>
</dbReference>
<dbReference type="CDD" id="cd00067">
    <property type="entry name" value="GAL4"/>
    <property type="match status" value="1"/>
</dbReference>
<dbReference type="EMBL" id="KV878125">
    <property type="protein sequence ID" value="OJI95973.1"/>
    <property type="molecule type" value="Genomic_DNA"/>
</dbReference>
<evidence type="ECO:0000313" key="9">
    <source>
        <dbReference type="Proteomes" id="UP000184073"/>
    </source>
</evidence>
<dbReference type="GO" id="GO:0000981">
    <property type="term" value="F:DNA-binding transcription factor activity, RNA polymerase II-specific"/>
    <property type="evidence" value="ECO:0007669"/>
    <property type="project" value="InterPro"/>
</dbReference>
<dbReference type="AlphaFoldDB" id="A0A1L9P3J0"/>
<dbReference type="RefSeq" id="XP_040661736.1">
    <property type="nucleotide sequence ID" value="XM_040809457.1"/>
</dbReference>
<keyword evidence="9" id="KW-1185">Reference proteome</keyword>
<dbReference type="PANTHER" id="PTHR37534:SF49">
    <property type="entry name" value="LYSINE BIOSYNTHESIS REGULATORY PROTEIN LYS14"/>
    <property type="match status" value="1"/>
</dbReference>
<name>A0A1L9P3J0_ASPVE</name>
<dbReference type="GO" id="GO:0045944">
    <property type="term" value="P:positive regulation of transcription by RNA polymerase II"/>
    <property type="evidence" value="ECO:0007669"/>
    <property type="project" value="TreeGrafter"/>
</dbReference>
<keyword evidence="5" id="KW-0539">Nucleus</keyword>
<dbReference type="InterPro" id="IPR021858">
    <property type="entry name" value="Fun_TF"/>
</dbReference>
<dbReference type="SUPFAM" id="SSF57701">
    <property type="entry name" value="Zn2/Cys6 DNA-binding domain"/>
    <property type="match status" value="1"/>
</dbReference>
<evidence type="ECO:0000256" key="3">
    <source>
        <dbReference type="ARBA" id="ARBA00023125"/>
    </source>
</evidence>
<dbReference type="Proteomes" id="UP000184073">
    <property type="component" value="Unassembled WGS sequence"/>
</dbReference>
<dbReference type="GO" id="GO:0000976">
    <property type="term" value="F:transcription cis-regulatory region binding"/>
    <property type="evidence" value="ECO:0007669"/>
    <property type="project" value="TreeGrafter"/>
</dbReference>
<organism evidence="8 9">
    <name type="scientific">Aspergillus versicolor CBS 583.65</name>
    <dbReference type="NCBI Taxonomy" id="1036611"/>
    <lineage>
        <taxon>Eukaryota</taxon>
        <taxon>Fungi</taxon>
        <taxon>Dikarya</taxon>
        <taxon>Ascomycota</taxon>
        <taxon>Pezizomycotina</taxon>
        <taxon>Eurotiomycetes</taxon>
        <taxon>Eurotiomycetidae</taxon>
        <taxon>Eurotiales</taxon>
        <taxon>Aspergillaceae</taxon>
        <taxon>Aspergillus</taxon>
        <taxon>Aspergillus subgen. Nidulantes</taxon>
    </lineage>
</organism>
<dbReference type="Gene3D" id="4.10.240.10">
    <property type="entry name" value="Zn(2)-C6 fungal-type DNA-binding domain"/>
    <property type="match status" value="1"/>
</dbReference>
<dbReference type="PROSITE" id="PS00463">
    <property type="entry name" value="ZN2_CY6_FUNGAL_1"/>
    <property type="match status" value="1"/>
</dbReference>
<dbReference type="OrthoDB" id="648861at2759"/>
<evidence type="ECO:0000259" key="7">
    <source>
        <dbReference type="PROSITE" id="PS50048"/>
    </source>
</evidence>
<dbReference type="GeneID" id="63724968"/>
<feature type="compositionally biased region" description="Low complexity" evidence="6">
    <location>
        <begin position="100"/>
        <end position="116"/>
    </location>
</feature>
<dbReference type="SMART" id="SM00066">
    <property type="entry name" value="GAL4"/>
    <property type="match status" value="1"/>
</dbReference>
<sequence length="632" mass="70558">METPPQARGPGRSGPRRRTGCLTCRARKVRCDEAKPNCANCSRLRLQCVYKNVIIQGIPRARSSRARSTSSTTQEPEEASPASAVSDIRTVPRPSEQARHQQAAAQQHTALPSSSPEGPPLSDFPVPFDMLGFIGEITSDFQQKHIDLTNGGTIASSSTAIPEVDGSLFHDERQMTWGPGGPGDIGLLPDQNSPRRSSAGEIWEEELLDYFREREAPPTIFGPVDLEWKYVRDAMLSESGDSRALLLSIYCYSDFHKAWVEGRPWKLAPTYHAQASSEIQTSLLGDVGELSLKRIFKSILLLMLAELISHENWRPATPFLHTSYLILQRFYSRTRSWTGLAHLIASWVTLLDIKALVAGRDGDPLADFGNLTPPEANNISNPASESDDTSDDPLLTCPTYLITHSITSPAFTFFLATQQLTRRIVIIDLHHRTRGTVSDEFEVLQIAHAVSADLETLWNRRPKILDLYSSTPGDEESLYDFLAPALATTIIRTFRTYVANFLALFVYLHRVAFAIYPRTDRVYRAVDQIIHLAKEESSRPHRSGNTSRSGSVPMGFIWPLFIAALEGSIEQRGWIVAEIQRMAALGPGLGHPNTGKALVLLEEMTRRQDTSRTWADSRCVRRELFADFFVMI</sequence>
<feature type="region of interest" description="Disordered" evidence="6">
    <location>
        <begin position="61"/>
        <end position="124"/>
    </location>
</feature>
<protein>
    <recommendedName>
        <fullName evidence="7">Zn(2)-C6 fungal-type domain-containing protein</fullName>
    </recommendedName>
</protein>
<dbReference type="Pfam" id="PF00172">
    <property type="entry name" value="Zn_clus"/>
    <property type="match status" value="1"/>
</dbReference>
<evidence type="ECO:0000313" key="8">
    <source>
        <dbReference type="EMBL" id="OJI95973.1"/>
    </source>
</evidence>
<keyword evidence="4" id="KW-0804">Transcription</keyword>
<dbReference type="PANTHER" id="PTHR37534">
    <property type="entry name" value="TRANSCRIPTIONAL ACTIVATOR PROTEIN UGA3"/>
    <property type="match status" value="1"/>
</dbReference>
<feature type="domain" description="Zn(2)-C6 fungal-type" evidence="7">
    <location>
        <begin position="20"/>
        <end position="50"/>
    </location>
</feature>
<dbReference type="Pfam" id="PF11951">
    <property type="entry name" value="Fungal_trans_2"/>
    <property type="match status" value="1"/>
</dbReference>
<dbReference type="InterPro" id="IPR001138">
    <property type="entry name" value="Zn2Cys6_DnaBD"/>
</dbReference>
<dbReference type="GO" id="GO:0008270">
    <property type="term" value="F:zinc ion binding"/>
    <property type="evidence" value="ECO:0007669"/>
    <property type="project" value="InterPro"/>
</dbReference>
<dbReference type="PROSITE" id="PS50048">
    <property type="entry name" value="ZN2_CY6_FUNGAL_2"/>
    <property type="match status" value="1"/>
</dbReference>
<dbReference type="VEuPathDB" id="FungiDB:ASPVEDRAFT_211486"/>
<evidence type="ECO:0000256" key="1">
    <source>
        <dbReference type="ARBA" id="ARBA00004123"/>
    </source>
</evidence>
<proteinExistence type="predicted"/>
<comment type="subcellular location">
    <subcellularLocation>
        <location evidence="1">Nucleus</location>
    </subcellularLocation>
</comment>
<evidence type="ECO:0000256" key="6">
    <source>
        <dbReference type="SAM" id="MobiDB-lite"/>
    </source>
</evidence>
<gene>
    <name evidence="8" type="ORF">ASPVEDRAFT_211486</name>
</gene>
<feature type="region of interest" description="Disordered" evidence="6">
    <location>
        <begin position="370"/>
        <end position="391"/>
    </location>
</feature>